<evidence type="ECO:0000313" key="2">
    <source>
        <dbReference type="EMBL" id="MBC2867855.1"/>
    </source>
</evidence>
<keyword evidence="2" id="KW-0489">Methyltransferase</keyword>
<protein>
    <submittedName>
        <fullName evidence="2">SAM-dependent methyltransferase</fullName>
    </submittedName>
</protein>
<proteinExistence type="predicted"/>
<feature type="region of interest" description="Disordered" evidence="1">
    <location>
        <begin position="1"/>
        <end position="20"/>
    </location>
</feature>
<comment type="caution">
    <text evidence="2">The sequence shown here is derived from an EMBL/GenBank/DDBJ whole genome shotgun (WGS) entry which is preliminary data.</text>
</comment>
<dbReference type="EMBL" id="JACMHY010000010">
    <property type="protein sequence ID" value="MBC2867855.1"/>
    <property type="molecule type" value="Genomic_DNA"/>
</dbReference>
<dbReference type="Proteomes" id="UP000517694">
    <property type="component" value="Unassembled WGS sequence"/>
</dbReference>
<dbReference type="GO" id="GO:0032259">
    <property type="term" value="P:methylation"/>
    <property type="evidence" value="ECO:0007669"/>
    <property type="project" value="UniProtKB-KW"/>
</dbReference>
<evidence type="ECO:0000313" key="3">
    <source>
        <dbReference type="Proteomes" id="UP000517694"/>
    </source>
</evidence>
<gene>
    <name evidence="2" type="ORF">H1R13_23730</name>
</gene>
<reference evidence="2 3" key="1">
    <citation type="submission" date="2020-08" db="EMBL/GenBank/DDBJ databases">
        <title>Whole-Genome Sequence of French Clinical Streptomyces mexicanus Strain Q0842.</title>
        <authorList>
            <person name="Boxberger M."/>
            <person name="La Scola B."/>
        </authorList>
    </citation>
    <scope>NUCLEOTIDE SEQUENCE [LARGE SCALE GENOMIC DNA]</scope>
    <source>
        <strain evidence="2 3">Marseille-Q0842</strain>
    </source>
</reference>
<keyword evidence="2" id="KW-0808">Transferase</keyword>
<accession>A0A7X1I318</accession>
<dbReference type="InterPro" id="IPR006764">
    <property type="entry name" value="SAM_dep_MeTrfase_SAV2177_type"/>
</dbReference>
<feature type="compositionally biased region" description="Polar residues" evidence="1">
    <location>
        <begin position="1"/>
        <end position="17"/>
    </location>
</feature>
<dbReference type="Gene3D" id="3.40.50.150">
    <property type="entry name" value="Vaccinia Virus protein VP39"/>
    <property type="match status" value="1"/>
</dbReference>
<name>A0A7X1I318_9ACTN</name>
<dbReference type="RefSeq" id="WP_159664373.1">
    <property type="nucleotide sequence ID" value="NZ_JACMHY010000010.1"/>
</dbReference>
<evidence type="ECO:0000256" key="1">
    <source>
        <dbReference type="SAM" id="MobiDB-lite"/>
    </source>
</evidence>
<dbReference type="GO" id="GO:0008168">
    <property type="term" value="F:methyltransferase activity"/>
    <property type="evidence" value="ECO:0007669"/>
    <property type="project" value="UniProtKB-KW"/>
</dbReference>
<dbReference type="PIRSF" id="PIRSF017393">
    <property type="entry name" value="MTase_SAV2177"/>
    <property type="match status" value="1"/>
</dbReference>
<dbReference type="InterPro" id="IPR029063">
    <property type="entry name" value="SAM-dependent_MTases_sf"/>
</dbReference>
<dbReference type="AlphaFoldDB" id="A0A7X1I318"/>
<dbReference type="Pfam" id="PF04672">
    <property type="entry name" value="Methyltransf_19"/>
    <property type="match status" value="1"/>
</dbReference>
<keyword evidence="3" id="KW-1185">Reference proteome</keyword>
<organism evidence="2 3">
    <name type="scientific">Streptomyces mexicanus</name>
    <dbReference type="NCBI Taxonomy" id="178566"/>
    <lineage>
        <taxon>Bacteria</taxon>
        <taxon>Bacillati</taxon>
        <taxon>Actinomycetota</taxon>
        <taxon>Actinomycetes</taxon>
        <taxon>Kitasatosporales</taxon>
        <taxon>Streptomycetaceae</taxon>
        <taxon>Streptomyces</taxon>
    </lineage>
</organism>
<dbReference type="SUPFAM" id="SSF53335">
    <property type="entry name" value="S-adenosyl-L-methionine-dependent methyltransferases"/>
    <property type="match status" value="1"/>
</dbReference>
<dbReference type="OrthoDB" id="4134439at2"/>
<sequence>MTGQDTPLDSDRTTAAPTAQAVRIDTGTPHPARMYDWYLGGKDNYPVDEEMGRQMLALDPRVPVMAKVNRAFMHRATRWLVGRGVRQFLDVGTGIPTEPNLHQVAQQVAPDARVVYCDNDPVVLAHAAALLRSTPEGATEYLQADVRDPATVLDGARKILDLTRPVALCLVALLHFVSDEDGAHDLVRRLLAELPSGSYLMMTHATADFTPEESAAATEKLKAAGVTLALRSREEFARFFDGLKLVEPGVEVVHRWHPELGEPVPGQDDGVIPGYGAVARKP</sequence>